<evidence type="ECO:0000256" key="1">
    <source>
        <dbReference type="SAM" id="SignalP"/>
    </source>
</evidence>
<protein>
    <submittedName>
        <fullName evidence="3">Nuclease</fullName>
    </submittedName>
</protein>
<dbReference type="PATRIC" id="fig|56193.3.peg.1234"/>
<dbReference type="InterPro" id="IPR016071">
    <property type="entry name" value="Staphylococal_nuclease_OB-fold"/>
</dbReference>
<dbReference type="Proteomes" id="UP000033874">
    <property type="component" value="Unassembled WGS sequence"/>
</dbReference>
<dbReference type="STRING" id="56193.YP76_05930"/>
<dbReference type="Pfam" id="PF00565">
    <property type="entry name" value="SNase"/>
    <property type="match status" value="1"/>
</dbReference>
<feature type="chain" id="PRO_5005650636" evidence="1">
    <location>
        <begin position="22"/>
        <end position="133"/>
    </location>
</feature>
<evidence type="ECO:0000259" key="2">
    <source>
        <dbReference type="PROSITE" id="PS50830"/>
    </source>
</evidence>
<dbReference type="SMART" id="SM00318">
    <property type="entry name" value="SNc"/>
    <property type="match status" value="1"/>
</dbReference>
<keyword evidence="1" id="KW-0732">Signal</keyword>
<feature type="domain" description="TNase-like" evidence="2">
    <location>
        <begin position="22"/>
        <end position="119"/>
    </location>
</feature>
<comment type="caution">
    <text evidence="3">The sequence shown here is derived from an EMBL/GenBank/DDBJ whole genome shotgun (WGS) entry which is preliminary data.</text>
</comment>
<feature type="signal peptide" evidence="1">
    <location>
        <begin position="1"/>
        <end position="21"/>
    </location>
</feature>
<keyword evidence="4" id="KW-1185">Reference proteome</keyword>
<name>A0A0M3AU75_9SPHN</name>
<reference evidence="3 4" key="1">
    <citation type="submission" date="2015-04" db="EMBL/GenBank/DDBJ databases">
        <title>Genome sequence of aromatic hydrocarbons-degrading Sphingobium chungbukense DJ77.</title>
        <authorList>
            <person name="Kim Y.-C."/>
            <person name="Chae J.-C."/>
        </authorList>
    </citation>
    <scope>NUCLEOTIDE SEQUENCE [LARGE SCALE GENOMIC DNA]</scope>
    <source>
        <strain evidence="3 4">DJ77</strain>
    </source>
</reference>
<evidence type="ECO:0000313" key="4">
    <source>
        <dbReference type="Proteomes" id="UP000033874"/>
    </source>
</evidence>
<proteinExistence type="predicted"/>
<dbReference type="InterPro" id="IPR035437">
    <property type="entry name" value="SNase_OB-fold_sf"/>
</dbReference>
<dbReference type="Gene3D" id="2.40.50.90">
    <property type="match status" value="1"/>
</dbReference>
<dbReference type="PROSITE" id="PS50830">
    <property type="entry name" value="TNASE_3"/>
    <property type="match status" value="1"/>
</dbReference>
<organism evidence="3 4">
    <name type="scientific">Sphingobium chungbukense</name>
    <dbReference type="NCBI Taxonomy" id="56193"/>
    <lineage>
        <taxon>Bacteria</taxon>
        <taxon>Pseudomonadati</taxon>
        <taxon>Pseudomonadota</taxon>
        <taxon>Alphaproteobacteria</taxon>
        <taxon>Sphingomonadales</taxon>
        <taxon>Sphingomonadaceae</taxon>
        <taxon>Sphingobium</taxon>
    </lineage>
</organism>
<evidence type="ECO:0000313" key="3">
    <source>
        <dbReference type="EMBL" id="KKW92496.1"/>
    </source>
</evidence>
<accession>A0A0M3AU75</accession>
<dbReference type="EMBL" id="LBIC01000003">
    <property type="protein sequence ID" value="KKW92496.1"/>
    <property type="molecule type" value="Genomic_DNA"/>
</dbReference>
<dbReference type="SUPFAM" id="SSF50199">
    <property type="entry name" value="Staphylococcal nuclease"/>
    <property type="match status" value="1"/>
</dbReference>
<dbReference type="RefSeq" id="WP_046762714.1">
    <property type="nucleotide sequence ID" value="NZ_LBIC01000003.1"/>
</dbReference>
<sequence>MTGLIRNLSCALALAALTAAAPPTTGKVAWVIDGDTVRLTSGERIRIADIDAAETRKDQAKCAAEIETGKAATRNAIDLLKGRTISIVRVGRSYNRTVARISLGDRDVGTMLIAKGVARPWLRHQPKPDWCSA</sequence>
<dbReference type="AlphaFoldDB" id="A0A0M3AU75"/>
<gene>
    <name evidence="3" type="ORF">YP76_05930</name>
</gene>